<keyword evidence="2" id="KW-0472">Membrane</keyword>
<evidence type="ECO:0000256" key="2">
    <source>
        <dbReference type="SAM" id="Phobius"/>
    </source>
</evidence>
<dbReference type="OrthoDB" id="683938at2759"/>
<dbReference type="AlphaFoldDB" id="A0A803M235"/>
<dbReference type="Gramene" id="AUR62022017-RA">
    <property type="protein sequence ID" value="AUR62022017-RA:cds"/>
    <property type="gene ID" value="AUR62022017"/>
</dbReference>
<dbReference type="EnsemblPlants" id="AUR62022017-RA">
    <property type="protein sequence ID" value="AUR62022017-RA:cds"/>
    <property type="gene ID" value="AUR62022017"/>
</dbReference>
<gene>
    <name evidence="3" type="primary">LOC110731397</name>
</gene>
<accession>A0A803M235</accession>
<proteinExistence type="predicted"/>
<keyword evidence="4" id="KW-1185">Reference proteome</keyword>
<evidence type="ECO:0000313" key="3">
    <source>
        <dbReference type="EnsemblPlants" id="AUR62022017-RA:cds"/>
    </source>
</evidence>
<reference evidence="3" key="2">
    <citation type="submission" date="2021-03" db="UniProtKB">
        <authorList>
            <consortium name="EnsemblPlants"/>
        </authorList>
    </citation>
    <scope>IDENTIFICATION</scope>
</reference>
<evidence type="ECO:0000256" key="1">
    <source>
        <dbReference type="SAM" id="MobiDB-lite"/>
    </source>
</evidence>
<dbReference type="PANTHER" id="PTHR34064:SF4">
    <property type="entry name" value="PROTEIN, PUTATIVE-RELATED"/>
    <property type="match status" value="1"/>
</dbReference>
<feature type="transmembrane region" description="Helical" evidence="2">
    <location>
        <begin position="171"/>
        <end position="191"/>
    </location>
</feature>
<keyword evidence="2" id="KW-0812">Transmembrane</keyword>
<dbReference type="GeneID" id="110731397"/>
<dbReference type="RefSeq" id="XP_021766951.1">
    <property type="nucleotide sequence ID" value="XM_021911259.1"/>
</dbReference>
<protein>
    <submittedName>
        <fullName evidence="3">Uncharacterized protein</fullName>
    </submittedName>
</protein>
<dbReference type="OMA" id="NHQITIV"/>
<keyword evidence="2" id="KW-1133">Transmembrane helix</keyword>
<sequence length="206" mass="22806">MELKAEFLGENSLGNKKTGVYDDQMNGFKYENGGDKSDCYIVDLENFSDCVIDKQNSTITNSSRITLQRSLSRKVPQRGAERKLNDRDTLPPASSPRAAQVVSSLSTPEKCPSPTLPMGSQDHAANNHQQQPQHQITIKTGGVNTMADGRMGKRSSFKRSSYSWYSDPKRILLLFATLSSMGTMLLIYFTLSTSKADGVEGVLDWQ</sequence>
<reference evidence="3" key="1">
    <citation type="journal article" date="2017" name="Nature">
        <title>The genome of Chenopodium quinoa.</title>
        <authorList>
            <person name="Jarvis D.E."/>
            <person name="Ho Y.S."/>
            <person name="Lightfoot D.J."/>
            <person name="Schmoeckel S.M."/>
            <person name="Li B."/>
            <person name="Borm T.J.A."/>
            <person name="Ohyanagi H."/>
            <person name="Mineta K."/>
            <person name="Michell C.T."/>
            <person name="Saber N."/>
            <person name="Kharbatia N.M."/>
            <person name="Rupper R.R."/>
            <person name="Sharp A.R."/>
            <person name="Dally N."/>
            <person name="Boughton B.A."/>
            <person name="Woo Y.H."/>
            <person name="Gao G."/>
            <person name="Schijlen E.G.W.M."/>
            <person name="Guo X."/>
            <person name="Momin A.A."/>
            <person name="Negrao S."/>
            <person name="Al-Babili S."/>
            <person name="Gehring C."/>
            <person name="Roessner U."/>
            <person name="Jung C."/>
            <person name="Murphy K."/>
            <person name="Arold S.T."/>
            <person name="Gojobori T."/>
            <person name="van der Linden C.G."/>
            <person name="van Loo E.N."/>
            <person name="Jellen E.N."/>
            <person name="Maughan P.J."/>
            <person name="Tester M."/>
        </authorList>
    </citation>
    <scope>NUCLEOTIDE SEQUENCE [LARGE SCALE GENOMIC DNA]</scope>
    <source>
        <strain evidence="3">cv. PI 614886</strain>
    </source>
</reference>
<dbReference type="KEGG" id="cqi:110731397"/>
<feature type="compositionally biased region" description="Basic and acidic residues" evidence="1">
    <location>
        <begin position="79"/>
        <end position="89"/>
    </location>
</feature>
<evidence type="ECO:0000313" key="4">
    <source>
        <dbReference type="Proteomes" id="UP000596660"/>
    </source>
</evidence>
<feature type="compositionally biased region" description="Low complexity" evidence="1">
    <location>
        <begin position="121"/>
        <end position="133"/>
    </location>
</feature>
<name>A0A803M235_CHEQI</name>
<dbReference type="PANTHER" id="PTHR34064">
    <property type="entry name" value="OS04G0672300 PROTEIN"/>
    <property type="match status" value="1"/>
</dbReference>
<dbReference type="Proteomes" id="UP000596660">
    <property type="component" value="Unplaced"/>
</dbReference>
<organism evidence="3 4">
    <name type="scientific">Chenopodium quinoa</name>
    <name type="common">Quinoa</name>
    <dbReference type="NCBI Taxonomy" id="63459"/>
    <lineage>
        <taxon>Eukaryota</taxon>
        <taxon>Viridiplantae</taxon>
        <taxon>Streptophyta</taxon>
        <taxon>Embryophyta</taxon>
        <taxon>Tracheophyta</taxon>
        <taxon>Spermatophyta</taxon>
        <taxon>Magnoliopsida</taxon>
        <taxon>eudicotyledons</taxon>
        <taxon>Gunneridae</taxon>
        <taxon>Pentapetalae</taxon>
        <taxon>Caryophyllales</taxon>
        <taxon>Chenopodiaceae</taxon>
        <taxon>Chenopodioideae</taxon>
        <taxon>Atripliceae</taxon>
        <taxon>Chenopodium</taxon>
    </lineage>
</organism>
<feature type="region of interest" description="Disordered" evidence="1">
    <location>
        <begin position="68"/>
        <end position="133"/>
    </location>
</feature>